<protein>
    <submittedName>
        <fullName evidence="1">Uncharacterized protein</fullName>
    </submittedName>
</protein>
<organism evidence="1 2">
    <name type="scientific">Coprinellus micaceus</name>
    <name type="common">Glistening ink-cap mushroom</name>
    <name type="synonym">Coprinus micaceus</name>
    <dbReference type="NCBI Taxonomy" id="71717"/>
    <lineage>
        <taxon>Eukaryota</taxon>
        <taxon>Fungi</taxon>
        <taxon>Dikarya</taxon>
        <taxon>Basidiomycota</taxon>
        <taxon>Agaricomycotina</taxon>
        <taxon>Agaricomycetes</taxon>
        <taxon>Agaricomycetidae</taxon>
        <taxon>Agaricales</taxon>
        <taxon>Agaricineae</taxon>
        <taxon>Psathyrellaceae</taxon>
        <taxon>Coprinellus</taxon>
    </lineage>
</organism>
<reference evidence="1 2" key="1">
    <citation type="journal article" date="2019" name="Nat. Ecol. Evol.">
        <title>Megaphylogeny resolves global patterns of mushroom evolution.</title>
        <authorList>
            <person name="Varga T."/>
            <person name="Krizsan K."/>
            <person name="Foldi C."/>
            <person name="Dima B."/>
            <person name="Sanchez-Garcia M."/>
            <person name="Sanchez-Ramirez S."/>
            <person name="Szollosi G.J."/>
            <person name="Szarkandi J.G."/>
            <person name="Papp V."/>
            <person name="Albert L."/>
            <person name="Andreopoulos W."/>
            <person name="Angelini C."/>
            <person name="Antonin V."/>
            <person name="Barry K.W."/>
            <person name="Bougher N.L."/>
            <person name="Buchanan P."/>
            <person name="Buyck B."/>
            <person name="Bense V."/>
            <person name="Catcheside P."/>
            <person name="Chovatia M."/>
            <person name="Cooper J."/>
            <person name="Damon W."/>
            <person name="Desjardin D."/>
            <person name="Finy P."/>
            <person name="Geml J."/>
            <person name="Haridas S."/>
            <person name="Hughes K."/>
            <person name="Justo A."/>
            <person name="Karasinski D."/>
            <person name="Kautmanova I."/>
            <person name="Kiss B."/>
            <person name="Kocsube S."/>
            <person name="Kotiranta H."/>
            <person name="LaButti K.M."/>
            <person name="Lechner B.E."/>
            <person name="Liimatainen K."/>
            <person name="Lipzen A."/>
            <person name="Lukacs Z."/>
            <person name="Mihaltcheva S."/>
            <person name="Morgado L.N."/>
            <person name="Niskanen T."/>
            <person name="Noordeloos M.E."/>
            <person name="Ohm R.A."/>
            <person name="Ortiz-Santana B."/>
            <person name="Ovrebo C."/>
            <person name="Racz N."/>
            <person name="Riley R."/>
            <person name="Savchenko A."/>
            <person name="Shiryaev A."/>
            <person name="Soop K."/>
            <person name="Spirin V."/>
            <person name="Szebenyi C."/>
            <person name="Tomsovsky M."/>
            <person name="Tulloss R.E."/>
            <person name="Uehling J."/>
            <person name="Grigoriev I.V."/>
            <person name="Vagvolgyi C."/>
            <person name="Papp T."/>
            <person name="Martin F.M."/>
            <person name="Miettinen O."/>
            <person name="Hibbett D.S."/>
            <person name="Nagy L.G."/>
        </authorList>
    </citation>
    <scope>NUCLEOTIDE SEQUENCE [LARGE SCALE GENOMIC DNA]</scope>
    <source>
        <strain evidence="1 2">FP101781</strain>
    </source>
</reference>
<evidence type="ECO:0000313" key="2">
    <source>
        <dbReference type="Proteomes" id="UP000298030"/>
    </source>
</evidence>
<gene>
    <name evidence="1" type="ORF">FA13DRAFT_1523575</name>
</gene>
<evidence type="ECO:0000313" key="1">
    <source>
        <dbReference type="EMBL" id="TEB22087.1"/>
    </source>
</evidence>
<keyword evidence="2" id="KW-1185">Reference proteome</keyword>
<dbReference type="EMBL" id="QPFP01000097">
    <property type="protein sequence ID" value="TEB22087.1"/>
    <property type="molecule type" value="Genomic_DNA"/>
</dbReference>
<dbReference type="AlphaFoldDB" id="A0A4Y7SJN5"/>
<dbReference type="Proteomes" id="UP000298030">
    <property type="component" value="Unassembled WGS sequence"/>
</dbReference>
<accession>A0A4Y7SJN5</accession>
<name>A0A4Y7SJN5_COPMI</name>
<sequence length="125" mass="13468">MACSGDSASLHSRAGLSMARLVANFDPGVPTATPFEGRWRRVTRATKANAAVEPSLTAAGRPFTDRGDHRLVISRVCWAAFQRPFGQPPLDGVRTRSNGHEVCDTVPRLVSSPFLGAQRRVDGNP</sequence>
<comment type="caution">
    <text evidence="1">The sequence shown here is derived from an EMBL/GenBank/DDBJ whole genome shotgun (WGS) entry which is preliminary data.</text>
</comment>
<proteinExistence type="predicted"/>